<keyword evidence="2" id="KW-1185">Reference proteome</keyword>
<proteinExistence type="predicted"/>
<reference evidence="1" key="1">
    <citation type="submission" date="2022-02" db="EMBL/GenBank/DDBJ databases">
        <title>Plant Genome Project.</title>
        <authorList>
            <person name="Zhang R.-G."/>
        </authorList>
    </citation>
    <scope>NUCLEOTIDE SEQUENCE</scope>
    <source>
        <strain evidence="1">AT1</strain>
    </source>
</reference>
<evidence type="ECO:0000313" key="1">
    <source>
        <dbReference type="EMBL" id="KAI8574840.1"/>
    </source>
</evidence>
<protein>
    <submittedName>
        <fullName evidence="1">Uncharacterized protein</fullName>
    </submittedName>
</protein>
<name>A0ACC0QAR9_RHOML</name>
<evidence type="ECO:0000313" key="2">
    <source>
        <dbReference type="Proteomes" id="UP001062846"/>
    </source>
</evidence>
<gene>
    <name evidence="1" type="ORF">RHMOL_Rhmol01G0384800</name>
</gene>
<sequence length="82" mass="9383">MTVEKPVVDDTIFGIVKEERCVDRVVMAAGFGALWWRRLGDEVETLVFMVEVNKEMSMGVGFVDFVGWWLYCQSVTIGFVRT</sequence>
<dbReference type="EMBL" id="CM046388">
    <property type="protein sequence ID" value="KAI8574840.1"/>
    <property type="molecule type" value="Genomic_DNA"/>
</dbReference>
<organism evidence="1 2">
    <name type="scientific">Rhododendron molle</name>
    <name type="common">Chinese azalea</name>
    <name type="synonym">Azalea mollis</name>
    <dbReference type="NCBI Taxonomy" id="49168"/>
    <lineage>
        <taxon>Eukaryota</taxon>
        <taxon>Viridiplantae</taxon>
        <taxon>Streptophyta</taxon>
        <taxon>Embryophyta</taxon>
        <taxon>Tracheophyta</taxon>
        <taxon>Spermatophyta</taxon>
        <taxon>Magnoliopsida</taxon>
        <taxon>eudicotyledons</taxon>
        <taxon>Gunneridae</taxon>
        <taxon>Pentapetalae</taxon>
        <taxon>asterids</taxon>
        <taxon>Ericales</taxon>
        <taxon>Ericaceae</taxon>
        <taxon>Ericoideae</taxon>
        <taxon>Rhodoreae</taxon>
        <taxon>Rhododendron</taxon>
    </lineage>
</organism>
<dbReference type="Proteomes" id="UP001062846">
    <property type="component" value="Chromosome 1"/>
</dbReference>
<comment type="caution">
    <text evidence="1">The sequence shown here is derived from an EMBL/GenBank/DDBJ whole genome shotgun (WGS) entry which is preliminary data.</text>
</comment>
<accession>A0ACC0QAR9</accession>